<accession>A0ABX1I350</accession>
<comment type="similarity">
    <text evidence="1">Belongs to the type-I restriction system S methylase family.</text>
</comment>
<evidence type="ECO:0000313" key="6">
    <source>
        <dbReference type="Proteomes" id="UP000778757"/>
    </source>
</evidence>
<reference evidence="5 6" key="1">
    <citation type="journal article" date="2019" name="Curr. Microbiol.">
        <title>Vibrio chemaguriensis sp. nov., from Sundarbans, Bay of Bengal.</title>
        <authorList>
            <person name="Ghosh A."/>
            <person name="Bhadury P."/>
        </authorList>
    </citation>
    <scope>NUCLEOTIDE SEQUENCE [LARGE SCALE GENOMIC DNA]</scope>
    <source>
        <strain evidence="5 6">Iso1</strain>
    </source>
</reference>
<dbReference type="EMBL" id="SHOE01000038">
    <property type="protein sequence ID" value="NKJ70510.1"/>
    <property type="molecule type" value="Genomic_DNA"/>
</dbReference>
<keyword evidence="3" id="KW-0238">DNA-binding</keyword>
<dbReference type="SUPFAM" id="SSF116734">
    <property type="entry name" value="DNA methylase specificity domain"/>
    <property type="match status" value="2"/>
</dbReference>
<gene>
    <name evidence="5" type="ORF">EX191_22595</name>
</gene>
<dbReference type="GO" id="GO:0004519">
    <property type="term" value="F:endonuclease activity"/>
    <property type="evidence" value="ECO:0007669"/>
    <property type="project" value="UniProtKB-KW"/>
</dbReference>
<dbReference type="CDD" id="cd17273">
    <property type="entry name" value="RMtype1_S_EcoJA69PI-TRD1-CR1_like"/>
    <property type="match status" value="1"/>
</dbReference>
<dbReference type="RefSeq" id="WP_193448469.1">
    <property type="nucleotide sequence ID" value="NZ_SHOE01000038.1"/>
</dbReference>
<protein>
    <submittedName>
        <fullName evidence="5">Restriction endonuclease subunit S</fullName>
    </submittedName>
</protein>
<comment type="caution">
    <text evidence="5">The sequence shown here is derived from an EMBL/GenBank/DDBJ whole genome shotgun (WGS) entry which is preliminary data.</text>
</comment>
<evidence type="ECO:0000256" key="1">
    <source>
        <dbReference type="ARBA" id="ARBA00010923"/>
    </source>
</evidence>
<sequence>MSFSWEMIPLGELITLQRGHDLPSSRRVEGNIPIMGSSGITGYHNEAKCVGEGVIVGRSGNSMGEISFINEAYWPLNTCLYVTDFKGNDPKYIYYLLKTVNFDQFNSGSAQKSLNRNAVYPFEVHATKDKKLQRKIGNALSQLENKVTLNFQTNQTLEEMAQAIFKSWFVDFDPVKAKMNGEQPEGMDFATASLFPEKLDSETGIPEGWRLSEIGDEVAVVGGGTPSKKNDDFWVDGHIHWTSPKDLSGVQDKVLLDTASKLTEAGLKKVSSGLLPVDTVLLSSRAPVGYLALAKVPLAVNQGYIAMKCEKQLPPEFVLQWCVHRMDEIKQRASGSTFAEISKKNFKPISVVVPSEDVLSAYQKLVKPLYDAITSNVRQSEQLSNLRDTLLPKLLSGDIELDVDNDDSPEVNVNFNVEDIDFFIKSMLKELKEEDNLGLIYEPLYLEPIVTWTENKDALPYSIVLKIEDALESLNRYIPRYYDDNGFSSEQDEIDENIQEFWGYGEPVCVREVTKYCMYMARKSYLQTMCSLLLSNTTPVTNNTLYALRISNLDVKLTGCDISNWFGDIRLVDAKAPYVTMKRDGESWILTFPEMGPRSDYSDCVKAGYESIRHIIANAFACSVSVVEI</sequence>
<name>A0ABX1I350_9VIBR</name>
<dbReference type="InterPro" id="IPR044946">
    <property type="entry name" value="Restrct_endonuc_typeI_TRD_sf"/>
</dbReference>
<evidence type="ECO:0000313" key="5">
    <source>
        <dbReference type="EMBL" id="NKJ70510.1"/>
    </source>
</evidence>
<keyword evidence="6" id="KW-1185">Reference proteome</keyword>
<dbReference type="Pfam" id="PF01420">
    <property type="entry name" value="Methylase_S"/>
    <property type="match status" value="2"/>
</dbReference>
<dbReference type="PANTHER" id="PTHR30408:SF12">
    <property type="entry name" value="TYPE I RESTRICTION ENZYME MJAVIII SPECIFICITY SUBUNIT"/>
    <property type="match status" value="1"/>
</dbReference>
<dbReference type="CDD" id="cd17267">
    <property type="entry name" value="RMtype1_S_EcoAO83I-TRD1-CR1_like"/>
    <property type="match status" value="1"/>
</dbReference>
<dbReference type="Gene3D" id="1.10.287.1120">
    <property type="entry name" value="Bipartite methylase S protein"/>
    <property type="match status" value="1"/>
</dbReference>
<keyword evidence="5" id="KW-0378">Hydrolase</keyword>
<keyword evidence="2" id="KW-0680">Restriction system</keyword>
<proteinExistence type="inferred from homology"/>
<keyword evidence="5" id="KW-0255">Endonuclease</keyword>
<organism evidence="5 6">
    <name type="scientific">Vibrio chemaguriensis</name>
    <dbReference type="NCBI Taxonomy" id="2527672"/>
    <lineage>
        <taxon>Bacteria</taxon>
        <taxon>Pseudomonadati</taxon>
        <taxon>Pseudomonadota</taxon>
        <taxon>Gammaproteobacteria</taxon>
        <taxon>Vibrionales</taxon>
        <taxon>Vibrionaceae</taxon>
        <taxon>Vibrio</taxon>
    </lineage>
</organism>
<dbReference type="InterPro" id="IPR052021">
    <property type="entry name" value="Type-I_RS_S_subunit"/>
</dbReference>
<feature type="domain" description="Type I restriction modification DNA specificity" evidence="4">
    <location>
        <begin position="5"/>
        <end position="159"/>
    </location>
</feature>
<feature type="domain" description="Type I restriction modification DNA specificity" evidence="4">
    <location>
        <begin position="206"/>
        <end position="356"/>
    </location>
</feature>
<evidence type="ECO:0000256" key="3">
    <source>
        <dbReference type="ARBA" id="ARBA00023125"/>
    </source>
</evidence>
<dbReference type="PANTHER" id="PTHR30408">
    <property type="entry name" value="TYPE-1 RESTRICTION ENZYME ECOKI SPECIFICITY PROTEIN"/>
    <property type="match status" value="1"/>
</dbReference>
<dbReference type="Gene3D" id="3.90.220.20">
    <property type="entry name" value="DNA methylase specificity domains"/>
    <property type="match status" value="2"/>
</dbReference>
<evidence type="ECO:0000256" key="2">
    <source>
        <dbReference type="ARBA" id="ARBA00022747"/>
    </source>
</evidence>
<keyword evidence="5" id="KW-0540">Nuclease</keyword>
<dbReference type="InterPro" id="IPR000055">
    <property type="entry name" value="Restrct_endonuc_typeI_TRD"/>
</dbReference>
<dbReference type="Proteomes" id="UP000778757">
    <property type="component" value="Unassembled WGS sequence"/>
</dbReference>
<evidence type="ECO:0000259" key="4">
    <source>
        <dbReference type="Pfam" id="PF01420"/>
    </source>
</evidence>